<evidence type="ECO:0000256" key="7">
    <source>
        <dbReference type="SAM" id="Phobius"/>
    </source>
</evidence>
<keyword evidence="2" id="KW-1003">Cell membrane</keyword>
<organism evidence="10 11">
    <name type="scientific">Paludibaculum fermentans</name>
    <dbReference type="NCBI Taxonomy" id="1473598"/>
    <lineage>
        <taxon>Bacteria</taxon>
        <taxon>Pseudomonadati</taxon>
        <taxon>Acidobacteriota</taxon>
        <taxon>Terriglobia</taxon>
        <taxon>Bryobacterales</taxon>
        <taxon>Bryobacteraceae</taxon>
        <taxon>Paludibaculum</taxon>
    </lineage>
</organism>
<feature type="transmembrane region" description="Helical" evidence="7">
    <location>
        <begin position="353"/>
        <end position="377"/>
    </location>
</feature>
<protein>
    <submittedName>
        <fullName evidence="10">ABC transporter permease</fullName>
    </submittedName>
</protein>
<evidence type="ECO:0000256" key="5">
    <source>
        <dbReference type="ARBA" id="ARBA00023136"/>
    </source>
</evidence>
<keyword evidence="11" id="KW-1185">Reference proteome</keyword>
<dbReference type="Pfam" id="PF02687">
    <property type="entry name" value="FtsX"/>
    <property type="match status" value="2"/>
</dbReference>
<feature type="transmembrane region" description="Helical" evidence="7">
    <location>
        <begin position="409"/>
        <end position="438"/>
    </location>
</feature>
<feature type="domain" description="MacB-like periplasmic core" evidence="9">
    <location>
        <begin position="100"/>
        <end position="319"/>
    </location>
</feature>
<feature type="transmembrane region" description="Helical" evidence="7">
    <location>
        <begin position="820"/>
        <end position="839"/>
    </location>
</feature>
<dbReference type="Pfam" id="PF12704">
    <property type="entry name" value="MacB_PCD"/>
    <property type="match status" value="2"/>
</dbReference>
<feature type="transmembrane region" description="Helical" evidence="7">
    <location>
        <begin position="851"/>
        <end position="870"/>
    </location>
</feature>
<dbReference type="EMBL" id="CP063849">
    <property type="protein sequence ID" value="QOY90575.1"/>
    <property type="molecule type" value="Genomic_DNA"/>
</dbReference>
<dbReference type="RefSeq" id="WP_194452235.1">
    <property type="nucleotide sequence ID" value="NZ_CP063849.1"/>
</dbReference>
<evidence type="ECO:0000256" key="3">
    <source>
        <dbReference type="ARBA" id="ARBA00022692"/>
    </source>
</evidence>
<evidence type="ECO:0000313" key="10">
    <source>
        <dbReference type="EMBL" id="QOY90575.1"/>
    </source>
</evidence>
<feature type="transmembrane region" description="Helical" evidence="7">
    <location>
        <begin position="501"/>
        <end position="525"/>
    </location>
</feature>
<keyword evidence="4 7" id="KW-1133">Transmembrane helix</keyword>
<feature type="domain" description="ABC3 transporter permease C-terminal" evidence="8">
    <location>
        <begin position="768"/>
        <end position="881"/>
    </location>
</feature>
<evidence type="ECO:0000259" key="9">
    <source>
        <dbReference type="Pfam" id="PF12704"/>
    </source>
</evidence>
<keyword evidence="5 7" id="KW-0472">Membrane</keyword>
<evidence type="ECO:0000256" key="2">
    <source>
        <dbReference type="ARBA" id="ARBA00022475"/>
    </source>
</evidence>
<evidence type="ECO:0000313" key="11">
    <source>
        <dbReference type="Proteomes" id="UP000593892"/>
    </source>
</evidence>
<dbReference type="GO" id="GO:0005886">
    <property type="term" value="C:plasma membrane"/>
    <property type="evidence" value="ECO:0007669"/>
    <property type="project" value="UniProtKB-SubCell"/>
</dbReference>
<evidence type="ECO:0000259" key="8">
    <source>
        <dbReference type="Pfam" id="PF02687"/>
    </source>
</evidence>
<dbReference type="InterPro" id="IPR003838">
    <property type="entry name" value="ABC3_permease_C"/>
</dbReference>
<dbReference type="InterPro" id="IPR050250">
    <property type="entry name" value="Macrolide_Exporter_MacB"/>
</dbReference>
<comment type="similarity">
    <text evidence="6">Belongs to the ABC-4 integral membrane protein family.</text>
</comment>
<dbReference type="GO" id="GO:0022857">
    <property type="term" value="F:transmembrane transporter activity"/>
    <property type="evidence" value="ECO:0007669"/>
    <property type="project" value="TreeGrafter"/>
</dbReference>
<dbReference type="InterPro" id="IPR025857">
    <property type="entry name" value="MacB_PCD"/>
</dbReference>
<feature type="domain" description="ABC3 transporter permease C-terminal" evidence="8">
    <location>
        <begin position="360"/>
        <end position="476"/>
    </location>
</feature>
<accession>A0A7S7NVH3</accession>
<evidence type="ECO:0000256" key="1">
    <source>
        <dbReference type="ARBA" id="ARBA00004651"/>
    </source>
</evidence>
<evidence type="ECO:0000256" key="6">
    <source>
        <dbReference type="ARBA" id="ARBA00038076"/>
    </source>
</evidence>
<dbReference type="PANTHER" id="PTHR30572:SF4">
    <property type="entry name" value="ABC TRANSPORTER PERMEASE YTRF"/>
    <property type="match status" value="1"/>
</dbReference>
<feature type="transmembrane region" description="Helical" evidence="7">
    <location>
        <begin position="761"/>
        <end position="785"/>
    </location>
</feature>
<feature type="transmembrane region" description="Helical" evidence="7">
    <location>
        <begin position="450"/>
        <end position="474"/>
    </location>
</feature>
<proteinExistence type="inferred from homology"/>
<dbReference type="KEGG" id="pfer:IRI77_11695"/>
<feature type="transmembrane region" description="Helical" evidence="7">
    <location>
        <begin position="96"/>
        <end position="121"/>
    </location>
</feature>
<comment type="subcellular location">
    <subcellularLocation>
        <location evidence="1">Cell membrane</location>
        <topology evidence="1">Multi-pass membrane protein</topology>
    </subcellularLocation>
</comment>
<keyword evidence="3 7" id="KW-0812">Transmembrane</keyword>
<feature type="domain" description="MacB-like periplasmic core" evidence="9">
    <location>
        <begin position="550"/>
        <end position="731"/>
    </location>
</feature>
<gene>
    <name evidence="10" type="ORF">IRI77_11695</name>
</gene>
<dbReference type="NCBIfam" id="NF038403">
    <property type="entry name" value="perm_prefix_1"/>
    <property type="match status" value="1"/>
</dbReference>
<dbReference type="NCBIfam" id="TIGR03434">
    <property type="entry name" value="ADOP"/>
    <property type="match status" value="1"/>
</dbReference>
<name>A0A7S7NVH3_PALFE</name>
<dbReference type="Proteomes" id="UP000593892">
    <property type="component" value="Chromosome"/>
</dbReference>
<dbReference type="PANTHER" id="PTHR30572">
    <property type="entry name" value="MEMBRANE COMPONENT OF TRANSPORTER-RELATED"/>
    <property type="match status" value="1"/>
</dbReference>
<evidence type="ECO:0000256" key="4">
    <source>
        <dbReference type="ARBA" id="ARBA00022989"/>
    </source>
</evidence>
<reference evidence="10 11" key="1">
    <citation type="submission" date="2020-10" db="EMBL/GenBank/DDBJ databases">
        <title>Complete genome sequence of Paludibaculum fermentans P105T, a facultatively anaerobic acidobacterium capable of dissimilatory Fe(III) reduction.</title>
        <authorList>
            <person name="Dedysh S.N."/>
            <person name="Beletsky A.V."/>
            <person name="Kulichevskaya I.S."/>
            <person name="Mardanov A.V."/>
            <person name="Ravin N.V."/>
        </authorList>
    </citation>
    <scope>NUCLEOTIDE SEQUENCE [LARGE SCALE GENOMIC DNA]</scope>
    <source>
        <strain evidence="10 11">P105</strain>
    </source>
</reference>
<dbReference type="InterPro" id="IPR047928">
    <property type="entry name" value="Perm_prefix_1"/>
</dbReference>
<sequence length="888" mass="96936">MSLRRRLYILLHRARSLFRRDTVERDLDRELDFHLHQQMEENMESGMDPQEARAAAQRVLGGVAQIQEECRDMRRTHHIETLVSDIRYAARVLRRAPGFTITIVLTLAIAIGANSAIFSVVQGVLLKPLPFANAGRLVRIYYNSDTQPKFPLNPNDFHDYRARNRSFTSMAAITRSDAQLAGAGETVRLRAFSVTAGYFELLGFRPAMGREFTSDDEQTGRGRTAVLSDRLWRTRFHADPAILGKTLTLDAQPVTVVGVMPPDTSHPGNNFHAVADGDTVDLWFPFVFEDRQGRGSHYMDGLGLLKEGVTPAQAQADLVSVLEGIRRETGSEQGWRVHLIPLFQEMVGRTRRILLVLFGAVGLLLLIACVNAANLLLARSTARAREIAVRSALGAARGRILRQLLTESLVLAGAGALLGTALAHAGLRVIVAFLPAGFPRAAAIRLDTGVLLFTVITAMLTGLLFGLAPALSAARADVQQGLREGARGSTGGRRKARLRDLLVVAETGLAGVLLIAAGLLLHGFVNLLRSDPGFRPQQVLTASVVLPAKRYPKDEQRARFYEQLMDHLEALPGVKAAGAGSDLPWTGYDGNADGFRVEGRRDSYSDHTTARYHIATAHYFEALGIPLRDGRFFDARDTAKGPFVLIVNETMARRYWPGETAIGKRITFRGMPKESDWMRIVGVVGDIRDDPGSNSVRPAFWLPLTQETDRALSVAVRATSDPGPLTRQLREAVARLDPELAVSDFRFMTRVAEESVATQRFVLFLVGLFAGIALILAAIGIYGVISYSVSRRMPEFGMRMALGATRSDLMRLILGQSTRLSLAGAAAGLVCAALSAQLLESLLYEVRGLDPITFGAVGALILVTAAAAAYQPARRAARADPMTSLRAE</sequence>
<dbReference type="AlphaFoldDB" id="A0A7S7NVH3"/>
<dbReference type="InterPro" id="IPR017800">
    <property type="entry name" value="ADOP"/>
</dbReference>